<evidence type="ECO:0000256" key="4">
    <source>
        <dbReference type="ARBA" id="ARBA00014872"/>
    </source>
</evidence>
<dbReference type="GO" id="GO:0031047">
    <property type="term" value="P:regulatory ncRNA-mediated gene silencing"/>
    <property type="evidence" value="ECO:0007669"/>
    <property type="project" value="UniProtKB-KW"/>
</dbReference>
<keyword evidence="9" id="KW-0539">Nucleus</keyword>
<dbReference type="OMA" id="NTDIAHQ"/>
<feature type="region of interest" description="Disordered" evidence="10">
    <location>
        <begin position="226"/>
        <end position="257"/>
    </location>
</feature>
<evidence type="ECO:0000313" key="13">
    <source>
        <dbReference type="Proteomes" id="UP000037069"/>
    </source>
</evidence>
<evidence type="ECO:0000256" key="1">
    <source>
        <dbReference type="ARBA" id="ARBA00004123"/>
    </source>
</evidence>
<dbReference type="Proteomes" id="UP000037069">
    <property type="component" value="Unassembled WGS sequence"/>
</dbReference>
<keyword evidence="6" id="KW-0805">Transcription regulation</keyword>
<comment type="similarity">
    <text evidence="3">Belongs to the CNOT11 family.</text>
</comment>
<keyword evidence="8" id="KW-0804">Transcription</keyword>
<dbReference type="GO" id="GO:0005737">
    <property type="term" value="C:cytoplasm"/>
    <property type="evidence" value="ECO:0007669"/>
    <property type="project" value="UniProtKB-SubCell"/>
</dbReference>
<name>A0A0L0CBL0_LUCCU</name>
<evidence type="ECO:0000313" key="11">
    <source>
        <dbReference type="EMBL" id="KNC22284.1"/>
    </source>
</evidence>
<comment type="caution">
    <text evidence="12">The sequence shown here is derived from an EMBL/GenBank/DDBJ whole genome shotgun (WGS) entry which is preliminary data.</text>
</comment>
<evidence type="ECO:0000256" key="6">
    <source>
        <dbReference type="ARBA" id="ARBA00023015"/>
    </source>
</evidence>
<dbReference type="EMBL" id="JRES01000737">
    <property type="protein sequence ID" value="KNC28849.1"/>
    <property type="molecule type" value="Genomic_DNA"/>
</dbReference>
<dbReference type="EMBL" id="JRES01001518">
    <property type="protein sequence ID" value="KNC22284.1"/>
    <property type="molecule type" value="Genomic_DNA"/>
</dbReference>
<dbReference type="OrthoDB" id="10265389at2759"/>
<dbReference type="PANTHER" id="PTHR15975:SF0">
    <property type="entry name" value="CCR4-NOT TRANSCRIPTION COMPLEX SUBUNIT 11"/>
    <property type="match status" value="1"/>
</dbReference>
<dbReference type="AlphaFoldDB" id="A0A0L0CBL0"/>
<feature type="compositionally biased region" description="Low complexity" evidence="10">
    <location>
        <begin position="230"/>
        <end position="248"/>
    </location>
</feature>
<dbReference type="STRING" id="7375.A0A0L0CBL0"/>
<evidence type="ECO:0000256" key="5">
    <source>
        <dbReference type="ARBA" id="ARBA00022490"/>
    </source>
</evidence>
<proteinExistence type="inferred from homology"/>
<evidence type="ECO:0000256" key="10">
    <source>
        <dbReference type="SAM" id="MobiDB-lite"/>
    </source>
</evidence>
<accession>A0A0L0CBL0</accession>
<evidence type="ECO:0000256" key="3">
    <source>
        <dbReference type="ARBA" id="ARBA00008030"/>
    </source>
</evidence>
<keyword evidence="7" id="KW-0943">RNA-mediated gene silencing</keyword>
<evidence type="ECO:0000256" key="2">
    <source>
        <dbReference type="ARBA" id="ARBA00004496"/>
    </source>
</evidence>
<evidence type="ECO:0000313" key="12">
    <source>
        <dbReference type="EMBL" id="KNC28849.1"/>
    </source>
</evidence>
<sequence length="257" mass="29634">MATNNYPAPEFFSIAPPLMDFESELIWFDWTESFNVKVEYDKSNRISTNTRELMELAFTQPLNLQDQKLLLNELVKNPFFVYQIRLTPDKLPRLVENNPMISFEILVKLMDSPEITEYFHVLVNMDITLHSMEVVNRLTTSVNLPTEFIHLYISNCISSCENVKDKYMQSRLVRLVCVFLQSLIRNKIINVKELFIEIETFCVVFNRIKEAVALYRLLKHLDMGEPAQNPTPTSGSSSNTTSSSSSSSKNDKNGTNK</sequence>
<reference evidence="12 13" key="1">
    <citation type="journal article" date="2015" name="Nat. Commun.">
        <title>Lucilia cuprina genome unlocks parasitic fly biology to underpin future interventions.</title>
        <authorList>
            <person name="Anstead C.A."/>
            <person name="Korhonen P.K."/>
            <person name="Young N.D."/>
            <person name="Hall R.S."/>
            <person name="Jex A.R."/>
            <person name="Murali S.C."/>
            <person name="Hughes D.S."/>
            <person name="Lee S.F."/>
            <person name="Perry T."/>
            <person name="Stroehlein A.J."/>
            <person name="Ansell B.R."/>
            <person name="Breugelmans B."/>
            <person name="Hofmann A."/>
            <person name="Qu J."/>
            <person name="Dugan S."/>
            <person name="Lee S.L."/>
            <person name="Chao H."/>
            <person name="Dinh H."/>
            <person name="Han Y."/>
            <person name="Doddapaneni H.V."/>
            <person name="Worley K.C."/>
            <person name="Muzny D.M."/>
            <person name="Ioannidis P."/>
            <person name="Waterhouse R.M."/>
            <person name="Zdobnov E.M."/>
            <person name="James P.J."/>
            <person name="Bagnall N.H."/>
            <person name="Kotze A.C."/>
            <person name="Gibbs R.A."/>
            <person name="Richards S."/>
            <person name="Batterham P."/>
            <person name="Gasser R.B."/>
        </authorList>
    </citation>
    <scope>NUCLEOTIDE SEQUENCE [LARGE SCALE GENOMIC DNA]</scope>
    <source>
        <strain evidence="12 13">LS</strain>
        <tissue evidence="12">Full body</tissue>
    </source>
</reference>
<dbReference type="GO" id="GO:0030014">
    <property type="term" value="C:CCR4-NOT complex"/>
    <property type="evidence" value="ECO:0007669"/>
    <property type="project" value="InterPro"/>
</dbReference>
<dbReference type="GO" id="GO:0005634">
    <property type="term" value="C:nucleus"/>
    <property type="evidence" value="ECO:0007669"/>
    <property type="project" value="UniProtKB-SubCell"/>
</dbReference>
<evidence type="ECO:0000256" key="7">
    <source>
        <dbReference type="ARBA" id="ARBA00023158"/>
    </source>
</evidence>
<dbReference type="PANTHER" id="PTHR15975">
    <property type="entry name" value="CCR4-NOT TRANSCRIPTION COMPLEX SUBUNIT 11"/>
    <property type="match status" value="1"/>
</dbReference>
<dbReference type="InterPro" id="IPR019312">
    <property type="entry name" value="CNOT11"/>
</dbReference>
<protein>
    <recommendedName>
        <fullName evidence="4">CCR4-NOT transcription complex subunit 11</fullName>
    </recommendedName>
</protein>
<keyword evidence="13" id="KW-1185">Reference proteome</keyword>
<evidence type="ECO:0000256" key="9">
    <source>
        <dbReference type="ARBA" id="ARBA00023242"/>
    </source>
</evidence>
<comment type="subcellular location">
    <subcellularLocation>
        <location evidence="2">Cytoplasm</location>
    </subcellularLocation>
    <subcellularLocation>
        <location evidence="1">Nucleus</location>
    </subcellularLocation>
</comment>
<keyword evidence="5" id="KW-0963">Cytoplasm</keyword>
<organism evidence="12 13">
    <name type="scientific">Lucilia cuprina</name>
    <name type="common">Green bottle fly</name>
    <name type="synonym">Australian sheep blowfly</name>
    <dbReference type="NCBI Taxonomy" id="7375"/>
    <lineage>
        <taxon>Eukaryota</taxon>
        <taxon>Metazoa</taxon>
        <taxon>Ecdysozoa</taxon>
        <taxon>Arthropoda</taxon>
        <taxon>Hexapoda</taxon>
        <taxon>Insecta</taxon>
        <taxon>Pterygota</taxon>
        <taxon>Neoptera</taxon>
        <taxon>Endopterygota</taxon>
        <taxon>Diptera</taxon>
        <taxon>Brachycera</taxon>
        <taxon>Muscomorpha</taxon>
        <taxon>Oestroidea</taxon>
        <taxon>Calliphoridae</taxon>
        <taxon>Luciliinae</taxon>
        <taxon>Lucilia</taxon>
    </lineage>
</organism>
<dbReference type="Pfam" id="PF10155">
    <property type="entry name" value="CNOT11"/>
    <property type="match status" value="1"/>
</dbReference>
<gene>
    <name evidence="12" type="ORF">FF38_08444</name>
    <name evidence="11" type="ORF">FF38_12913</name>
</gene>
<evidence type="ECO:0000256" key="8">
    <source>
        <dbReference type="ARBA" id="ARBA00023163"/>
    </source>
</evidence>